<dbReference type="PANTHER" id="PTHR18866:SF33">
    <property type="entry name" value="METHYLCROTONOYL-COA CARBOXYLASE SUBUNIT ALPHA, MITOCHONDRIAL-RELATED"/>
    <property type="match status" value="1"/>
</dbReference>
<dbReference type="Proteomes" id="UP000317691">
    <property type="component" value="Unassembled WGS sequence"/>
</dbReference>
<dbReference type="InterPro" id="IPR050856">
    <property type="entry name" value="Biotin_carboxylase_complex"/>
</dbReference>
<keyword evidence="1" id="KW-0436">Ligase</keyword>
<dbReference type="NCBIfam" id="NF006367">
    <property type="entry name" value="PRK08591.1"/>
    <property type="match status" value="1"/>
</dbReference>
<dbReference type="PANTHER" id="PTHR18866">
    <property type="entry name" value="CARBOXYLASE:PYRUVATE/ACETYL-COA/PROPIONYL-COA CARBOXYLASE"/>
    <property type="match status" value="1"/>
</dbReference>
<dbReference type="AlphaFoldDB" id="A0A538TPV0"/>
<dbReference type="InterPro" id="IPR005481">
    <property type="entry name" value="BC-like_N"/>
</dbReference>
<dbReference type="PROSITE" id="PS50975">
    <property type="entry name" value="ATP_GRASP"/>
    <property type="match status" value="1"/>
</dbReference>
<keyword evidence="3 5" id="KW-0067">ATP-binding</keyword>
<dbReference type="GO" id="GO:0005524">
    <property type="term" value="F:ATP binding"/>
    <property type="evidence" value="ECO:0007669"/>
    <property type="project" value="UniProtKB-UniRule"/>
</dbReference>
<sequence>MKSKPIRKVLVANRGEIAIRVCRTLREMGIESVAVYSDADRESAHAFAADEAYWIGPAAASRSYLDAAKMIETARSAKADAIHPGYGFLAESADFAEQVQRAGLTWIGPTPEATRAMGDKVRARALAIRAGVPVLPGTEGPVSDPAELRRAAEAIGYPVVLKAAAGGGGKGMRRVNGPGEFEQAVRLTQGEAKSAFGDDRLYLERWLEKPRHIEVQILADSHGTVLALGERDCSIQRRHQKLVEETPSPALDDARRRELWSLAVQVAKAGGYTNAGTAEFLMDQQGRFHFLEMNARLQVEHPVTEMVLGLDLVREQIQIARGERLALAQADVRPVGASIEFRVYAEDPDQGFLPQMGVVRRLELPAGPGVRCDFGVRSGGAVPVHYDPLIGKIIVWAPSRAEAVERARRALDECLLEGIHTTLPIHRWLLAQEAFATGRYDTAFLAHHFKHAEPPDAARAEEDAAALAAIFARLDSEAPRVEGDQPGDGDSERRPMTGGIRGGSSRWRAALPGLRTGTRGGSR</sequence>
<evidence type="ECO:0000313" key="9">
    <source>
        <dbReference type="EMBL" id="TMQ65638.1"/>
    </source>
</evidence>
<evidence type="ECO:0000256" key="1">
    <source>
        <dbReference type="ARBA" id="ARBA00022598"/>
    </source>
</evidence>
<evidence type="ECO:0000256" key="6">
    <source>
        <dbReference type="SAM" id="MobiDB-lite"/>
    </source>
</evidence>
<dbReference type="Pfam" id="PF00289">
    <property type="entry name" value="Biotin_carb_N"/>
    <property type="match status" value="1"/>
</dbReference>
<evidence type="ECO:0000259" key="7">
    <source>
        <dbReference type="PROSITE" id="PS50975"/>
    </source>
</evidence>
<dbReference type="SUPFAM" id="SSF51246">
    <property type="entry name" value="Rudiment single hybrid motif"/>
    <property type="match status" value="1"/>
</dbReference>
<evidence type="ECO:0000313" key="10">
    <source>
        <dbReference type="Proteomes" id="UP000317691"/>
    </source>
</evidence>
<evidence type="ECO:0000256" key="5">
    <source>
        <dbReference type="PROSITE-ProRule" id="PRU00409"/>
    </source>
</evidence>
<dbReference type="InterPro" id="IPR005482">
    <property type="entry name" value="Biotin_COase_C"/>
</dbReference>
<dbReference type="GO" id="GO:0046872">
    <property type="term" value="F:metal ion binding"/>
    <property type="evidence" value="ECO:0007669"/>
    <property type="project" value="InterPro"/>
</dbReference>
<keyword evidence="4" id="KW-0092">Biotin</keyword>
<name>A0A538TPV0_UNCEI</name>
<dbReference type="EMBL" id="VBOZ01000012">
    <property type="protein sequence ID" value="TMQ65638.1"/>
    <property type="molecule type" value="Genomic_DNA"/>
</dbReference>
<evidence type="ECO:0000256" key="3">
    <source>
        <dbReference type="ARBA" id="ARBA00022840"/>
    </source>
</evidence>
<accession>A0A538TPV0</accession>
<dbReference type="InterPro" id="IPR016185">
    <property type="entry name" value="PreATP-grasp_dom_sf"/>
</dbReference>
<dbReference type="Pfam" id="PF02786">
    <property type="entry name" value="CPSase_L_D2"/>
    <property type="match status" value="1"/>
</dbReference>
<evidence type="ECO:0000256" key="4">
    <source>
        <dbReference type="ARBA" id="ARBA00023267"/>
    </source>
</evidence>
<dbReference type="PROSITE" id="PS50979">
    <property type="entry name" value="BC"/>
    <property type="match status" value="1"/>
</dbReference>
<dbReference type="GO" id="GO:0016874">
    <property type="term" value="F:ligase activity"/>
    <property type="evidence" value="ECO:0007669"/>
    <property type="project" value="UniProtKB-KW"/>
</dbReference>
<evidence type="ECO:0000259" key="8">
    <source>
        <dbReference type="PROSITE" id="PS50979"/>
    </source>
</evidence>
<dbReference type="PROSITE" id="PS00866">
    <property type="entry name" value="CPSASE_1"/>
    <property type="match status" value="1"/>
</dbReference>
<dbReference type="FunFam" id="3.30.1490.20:FF:000003">
    <property type="entry name" value="acetyl-CoA carboxylase isoform X1"/>
    <property type="match status" value="1"/>
</dbReference>
<dbReference type="SUPFAM" id="SSF52440">
    <property type="entry name" value="PreATP-grasp domain"/>
    <property type="match status" value="1"/>
</dbReference>
<gene>
    <name evidence="9" type="ORF">E6K79_04750</name>
</gene>
<feature type="domain" description="Biotin carboxylation" evidence="8">
    <location>
        <begin position="5"/>
        <end position="450"/>
    </location>
</feature>
<dbReference type="Gene3D" id="3.30.470.20">
    <property type="entry name" value="ATP-grasp fold, B domain"/>
    <property type="match status" value="1"/>
</dbReference>
<organism evidence="9 10">
    <name type="scientific">Eiseniibacteriota bacterium</name>
    <dbReference type="NCBI Taxonomy" id="2212470"/>
    <lineage>
        <taxon>Bacteria</taxon>
        <taxon>Candidatus Eiseniibacteriota</taxon>
    </lineage>
</organism>
<protein>
    <submittedName>
        <fullName evidence="9">Acetyl-CoA carboxylase biotin carboxylase subunit</fullName>
    </submittedName>
</protein>
<feature type="region of interest" description="Disordered" evidence="6">
    <location>
        <begin position="477"/>
        <end position="523"/>
    </location>
</feature>
<keyword evidence="2 5" id="KW-0547">Nucleotide-binding</keyword>
<dbReference type="InterPro" id="IPR011054">
    <property type="entry name" value="Rudment_hybrid_motif"/>
</dbReference>
<dbReference type="InterPro" id="IPR011761">
    <property type="entry name" value="ATP-grasp"/>
</dbReference>
<proteinExistence type="predicted"/>
<reference evidence="9 10" key="1">
    <citation type="journal article" date="2019" name="Nat. Microbiol.">
        <title>Mediterranean grassland soil C-N compound turnover is dependent on rainfall and depth, and is mediated by genomically divergent microorganisms.</title>
        <authorList>
            <person name="Diamond S."/>
            <person name="Andeer P.F."/>
            <person name="Li Z."/>
            <person name="Crits-Christoph A."/>
            <person name="Burstein D."/>
            <person name="Anantharaman K."/>
            <person name="Lane K.R."/>
            <person name="Thomas B.C."/>
            <person name="Pan C."/>
            <person name="Northen T.R."/>
            <person name="Banfield J.F."/>
        </authorList>
    </citation>
    <scope>NUCLEOTIDE SEQUENCE [LARGE SCALE GENOMIC DNA]</scope>
    <source>
        <strain evidence="9">WS_9</strain>
    </source>
</reference>
<dbReference type="PROSITE" id="PS00867">
    <property type="entry name" value="CPSASE_2"/>
    <property type="match status" value="1"/>
</dbReference>
<dbReference type="InterPro" id="IPR011764">
    <property type="entry name" value="Biotin_carboxylation_dom"/>
</dbReference>
<dbReference type="FunFam" id="3.40.50.20:FF:000010">
    <property type="entry name" value="Propionyl-CoA carboxylase subunit alpha"/>
    <property type="match status" value="1"/>
</dbReference>
<comment type="caution">
    <text evidence="9">The sequence shown here is derived from an EMBL/GenBank/DDBJ whole genome shotgun (WGS) entry which is preliminary data.</text>
</comment>
<dbReference type="Pfam" id="PF02785">
    <property type="entry name" value="Biotin_carb_C"/>
    <property type="match status" value="1"/>
</dbReference>
<evidence type="ECO:0000256" key="2">
    <source>
        <dbReference type="ARBA" id="ARBA00022741"/>
    </source>
</evidence>
<feature type="domain" description="ATP-grasp" evidence="7">
    <location>
        <begin position="124"/>
        <end position="321"/>
    </location>
</feature>
<dbReference type="InterPro" id="IPR005479">
    <property type="entry name" value="CPAse_ATP-bd"/>
</dbReference>
<dbReference type="SUPFAM" id="SSF56059">
    <property type="entry name" value="Glutathione synthetase ATP-binding domain-like"/>
    <property type="match status" value="1"/>
</dbReference>
<dbReference type="SMART" id="SM00878">
    <property type="entry name" value="Biotin_carb_C"/>
    <property type="match status" value="1"/>
</dbReference>